<organism evidence="7">
    <name type="scientific">uncultured spirochete</name>
    <dbReference type="NCBI Taxonomy" id="156406"/>
    <lineage>
        <taxon>Bacteria</taxon>
        <taxon>Pseudomonadati</taxon>
        <taxon>Spirochaetota</taxon>
        <taxon>Spirochaetia</taxon>
        <taxon>Spirochaetales</taxon>
        <taxon>environmental samples</taxon>
    </lineage>
</organism>
<feature type="transmembrane region" description="Helical" evidence="5">
    <location>
        <begin position="127"/>
        <end position="147"/>
    </location>
</feature>
<comment type="subcellular location">
    <subcellularLocation>
        <location evidence="1">Endomembrane system</location>
        <topology evidence="1">Multi-pass membrane protein</topology>
    </subcellularLocation>
</comment>
<dbReference type="GO" id="GO:0012505">
    <property type="term" value="C:endomembrane system"/>
    <property type="evidence" value="ECO:0007669"/>
    <property type="project" value="UniProtKB-SubCell"/>
</dbReference>
<dbReference type="Pfam" id="PF06803">
    <property type="entry name" value="DUF1232"/>
    <property type="match status" value="1"/>
</dbReference>
<keyword evidence="3 5" id="KW-1133">Transmembrane helix</keyword>
<evidence type="ECO:0000256" key="4">
    <source>
        <dbReference type="ARBA" id="ARBA00023136"/>
    </source>
</evidence>
<keyword evidence="4 5" id="KW-0472">Membrane</keyword>
<evidence type="ECO:0000259" key="6">
    <source>
        <dbReference type="Pfam" id="PF06803"/>
    </source>
</evidence>
<dbReference type="AlphaFoldDB" id="A0A3P3XH72"/>
<evidence type="ECO:0000313" key="7">
    <source>
        <dbReference type="EMBL" id="SLM11580.1"/>
    </source>
</evidence>
<evidence type="ECO:0000256" key="5">
    <source>
        <dbReference type="SAM" id="Phobius"/>
    </source>
</evidence>
<evidence type="ECO:0000256" key="1">
    <source>
        <dbReference type="ARBA" id="ARBA00004127"/>
    </source>
</evidence>
<dbReference type="InterPro" id="IPR010652">
    <property type="entry name" value="DUF1232"/>
</dbReference>
<evidence type="ECO:0000256" key="2">
    <source>
        <dbReference type="ARBA" id="ARBA00022692"/>
    </source>
</evidence>
<feature type="domain" description="DUF1232" evidence="6">
    <location>
        <begin position="58"/>
        <end position="93"/>
    </location>
</feature>
<gene>
    <name evidence="7" type="ORF">SPIROBIBN47_200039</name>
</gene>
<reference evidence="7" key="1">
    <citation type="submission" date="2017-02" db="EMBL/GenBank/DDBJ databases">
        <authorList>
            <person name="Regsiter A."/>
            <person name="William W."/>
        </authorList>
    </citation>
    <scope>NUCLEOTIDE SEQUENCE</scope>
    <source>
        <strain evidence="7">Bib</strain>
    </source>
</reference>
<proteinExistence type="predicted"/>
<sequence>MRKRVAVMGAGISGRHSLNRNWRGKWYRWLRRSKKRMRLRMGILYYVLRSGHIPLKTKLLGSLALGYFLSPIDLIPDFIPILGQLDDAIILPLLIAFTLRSVPKELVRDCARKAIREPVSLSKNWRAGAVVVLIWIFILALLGCWIIKCIHA</sequence>
<name>A0A3P3XH72_9SPIR</name>
<keyword evidence="2 5" id="KW-0812">Transmembrane</keyword>
<protein>
    <recommendedName>
        <fullName evidence="6">DUF1232 domain-containing protein</fullName>
    </recommendedName>
</protein>
<dbReference type="EMBL" id="FWDM01000013">
    <property type="protein sequence ID" value="SLM11580.1"/>
    <property type="molecule type" value="Genomic_DNA"/>
</dbReference>
<evidence type="ECO:0000256" key="3">
    <source>
        <dbReference type="ARBA" id="ARBA00022989"/>
    </source>
</evidence>
<accession>A0A3P3XH72</accession>